<evidence type="ECO:0000256" key="3">
    <source>
        <dbReference type="ARBA" id="ARBA00022840"/>
    </source>
</evidence>
<dbReference type="PANTHER" id="PTHR34378">
    <property type="entry name" value="GLUTAMATE--CYSTEINE LIGASE, CHLOROPLASTIC"/>
    <property type="match status" value="1"/>
</dbReference>
<dbReference type="PANTHER" id="PTHR34378:SF1">
    <property type="entry name" value="GLUTAMATE--CYSTEINE LIGASE, CHLOROPLASTIC"/>
    <property type="match status" value="1"/>
</dbReference>
<dbReference type="EMBL" id="BOON01000008">
    <property type="protein sequence ID" value="GII21542.1"/>
    <property type="molecule type" value="Genomic_DNA"/>
</dbReference>
<comment type="similarity">
    <text evidence="5 6">Belongs to the glutamate--cysteine ligase type 2 family. EgtA subfamily.</text>
</comment>
<evidence type="ECO:0000256" key="4">
    <source>
        <dbReference type="ARBA" id="ARBA00048819"/>
    </source>
</evidence>
<feature type="region of interest" description="Disordered" evidence="7">
    <location>
        <begin position="86"/>
        <end position="108"/>
    </location>
</feature>
<evidence type="ECO:0000313" key="8">
    <source>
        <dbReference type="EMBL" id="GII21542.1"/>
    </source>
</evidence>
<evidence type="ECO:0000256" key="1">
    <source>
        <dbReference type="ARBA" id="ARBA00022598"/>
    </source>
</evidence>
<gene>
    <name evidence="8" type="primary">gshA</name>
    <name evidence="5" type="synonym">egtA</name>
    <name evidence="8" type="ORF">Pme01_11390</name>
</gene>
<evidence type="ECO:0000256" key="5">
    <source>
        <dbReference type="HAMAP-Rule" id="MF_02034"/>
    </source>
</evidence>
<dbReference type="PIRSF" id="PIRSF017901">
    <property type="entry name" value="GCL"/>
    <property type="match status" value="1"/>
</dbReference>
<evidence type="ECO:0000256" key="6">
    <source>
        <dbReference type="PIRNR" id="PIRNR017901"/>
    </source>
</evidence>
<dbReference type="GO" id="GO:0006750">
    <property type="term" value="P:glutathione biosynthetic process"/>
    <property type="evidence" value="ECO:0007669"/>
    <property type="project" value="UniProtKB-UniRule"/>
</dbReference>
<dbReference type="UniPathway" id="UPA01014"/>
<comment type="catalytic activity">
    <reaction evidence="4 5 6">
        <text>L-cysteine + L-glutamate + ATP = gamma-L-glutamyl-L-cysteine + ADP + phosphate + H(+)</text>
        <dbReference type="Rhea" id="RHEA:13285"/>
        <dbReference type="ChEBI" id="CHEBI:15378"/>
        <dbReference type="ChEBI" id="CHEBI:29985"/>
        <dbReference type="ChEBI" id="CHEBI:30616"/>
        <dbReference type="ChEBI" id="CHEBI:35235"/>
        <dbReference type="ChEBI" id="CHEBI:43474"/>
        <dbReference type="ChEBI" id="CHEBI:58173"/>
        <dbReference type="ChEBI" id="CHEBI:456216"/>
        <dbReference type="EC" id="6.3.2.2"/>
    </reaction>
</comment>
<organism evidence="8 9">
    <name type="scientific">Planosporangium mesophilum</name>
    <dbReference type="NCBI Taxonomy" id="689768"/>
    <lineage>
        <taxon>Bacteria</taxon>
        <taxon>Bacillati</taxon>
        <taxon>Actinomycetota</taxon>
        <taxon>Actinomycetes</taxon>
        <taxon>Micromonosporales</taxon>
        <taxon>Micromonosporaceae</taxon>
        <taxon>Planosporangium</taxon>
    </lineage>
</organism>
<dbReference type="Gene3D" id="3.30.590.20">
    <property type="match status" value="1"/>
</dbReference>
<name>A0A8J3T942_9ACTN</name>
<reference evidence="8" key="1">
    <citation type="submission" date="2021-01" db="EMBL/GenBank/DDBJ databases">
        <title>Whole genome shotgun sequence of Planosporangium mesophilum NBRC 109066.</title>
        <authorList>
            <person name="Komaki H."/>
            <person name="Tamura T."/>
        </authorList>
    </citation>
    <scope>NUCLEOTIDE SEQUENCE</scope>
    <source>
        <strain evidence="8">NBRC 109066</strain>
    </source>
</reference>
<proteinExistence type="inferred from homology"/>
<evidence type="ECO:0000256" key="2">
    <source>
        <dbReference type="ARBA" id="ARBA00022741"/>
    </source>
</evidence>
<dbReference type="GO" id="GO:0005524">
    <property type="term" value="F:ATP binding"/>
    <property type="evidence" value="ECO:0007669"/>
    <property type="project" value="UniProtKB-UniRule"/>
</dbReference>
<dbReference type="GO" id="GO:0004357">
    <property type="term" value="F:glutamate-cysteine ligase activity"/>
    <property type="evidence" value="ECO:0007669"/>
    <property type="project" value="UniProtKB-UniRule"/>
</dbReference>
<dbReference type="InterPro" id="IPR014746">
    <property type="entry name" value="Gln_synth/guanido_kin_cat_dom"/>
</dbReference>
<keyword evidence="2 5" id="KW-0547">Nucleotide-binding</keyword>
<comment type="caution">
    <text evidence="8">The sequence shown here is derived from an EMBL/GenBank/DDBJ whole genome shotgun (WGS) entry which is preliminary data.</text>
</comment>
<comment type="pathway">
    <text evidence="5">Amino-acid biosynthesis; ergothioneine biosynthesis.</text>
</comment>
<dbReference type="Proteomes" id="UP000599074">
    <property type="component" value="Unassembled WGS sequence"/>
</dbReference>
<dbReference type="InterPro" id="IPR035434">
    <property type="entry name" value="GCL_bact_plant"/>
</dbReference>
<dbReference type="NCBIfam" id="TIGR03444">
    <property type="entry name" value="EgtA_Cys_ligase"/>
    <property type="match status" value="1"/>
</dbReference>
<feature type="region of interest" description="Disordered" evidence="7">
    <location>
        <begin position="1"/>
        <end position="27"/>
    </location>
</feature>
<keyword evidence="1 5" id="KW-0436">Ligase</keyword>
<dbReference type="GO" id="GO:0052699">
    <property type="term" value="P:ergothioneine biosynthetic process"/>
    <property type="evidence" value="ECO:0007669"/>
    <property type="project" value="UniProtKB-UniRule"/>
</dbReference>
<dbReference type="InterPro" id="IPR017809">
    <property type="entry name" value="EgtA_Actinobacteria"/>
</dbReference>
<dbReference type="InterPro" id="IPR006336">
    <property type="entry name" value="GCS2"/>
</dbReference>
<dbReference type="EC" id="6.3.2.2" evidence="5"/>
<dbReference type="Pfam" id="PF04107">
    <property type="entry name" value="GCS2"/>
    <property type="match status" value="1"/>
</dbReference>
<keyword evidence="9" id="KW-1185">Reference proteome</keyword>
<accession>A0A8J3T942</accession>
<dbReference type="HAMAP" id="MF_02034">
    <property type="entry name" value="EgtA"/>
    <property type="match status" value="1"/>
</dbReference>
<comment type="function">
    <text evidence="5">Catalyzes the synthesis of gamma-glutamylcysteine (gamma-GC). This compound is used as substrate for the biosynthesis of the low-molecular thiol compound ergothioneine.</text>
</comment>
<sequence>MPGADSWVRSEAKPSTGPGELMASVPQRRTNGATILHEVTEAEGYIASICFKTGPPALVGAELEWTVHARDDPEAPLDPASLRRALGPHAPPTLVPDGSHQALPGGGLVTLEPGGQVEISSAPATSLTVLRDTVDGDIAHLAERLRAAGLRLGDSGIDQHRPPRRLLETPRYTAMQRAFDADGPHGRTMMCSTAGLQVCVDAGEPSGLAARWAAVHALGPALVALFATARRYAGRDSGWASARMRTWLGMDLRRTGPVGAAADPALAWARYALAAPLLCVRGLGPNWDVPAGVTFADWIAGALPRPPTTDDLDYHLGTLFPPVRPRGYLELRFLDTQPGGEWFAPVAVVAALLGDAHALDEARAACEPTEGRWRDAARLGLADPAFAAAAARVADVTARALSGTDLSVTAQATVLDVLDRRLAGGLPLGSRKDFA</sequence>
<evidence type="ECO:0000256" key="7">
    <source>
        <dbReference type="SAM" id="MobiDB-lite"/>
    </source>
</evidence>
<protein>
    <recommendedName>
        <fullName evidence="5">Glutamate--cysteine ligase EgtA</fullName>
        <ecNumber evidence="5">6.3.2.2</ecNumber>
    </recommendedName>
    <alternativeName>
        <fullName evidence="5">Gamma-glutamylcysteine synthase</fullName>
        <shortName evidence="5">GCS</shortName>
        <shortName evidence="5">Gamma-ECS</shortName>
    </alternativeName>
</protein>
<keyword evidence="3 5" id="KW-0067">ATP-binding</keyword>
<dbReference type="SUPFAM" id="SSF55931">
    <property type="entry name" value="Glutamine synthetase/guanido kinase"/>
    <property type="match status" value="1"/>
</dbReference>
<evidence type="ECO:0000313" key="9">
    <source>
        <dbReference type="Proteomes" id="UP000599074"/>
    </source>
</evidence>
<dbReference type="AlphaFoldDB" id="A0A8J3T942"/>